<name>A0A7S0Z4K6_9CRYP</name>
<evidence type="ECO:0000313" key="1">
    <source>
        <dbReference type="EMBL" id="CAD8807962.1"/>
    </source>
</evidence>
<proteinExistence type="predicted"/>
<dbReference type="EMBL" id="HBFN01037265">
    <property type="protein sequence ID" value="CAD8807962.1"/>
    <property type="molecule type" value="Transcribed_RNA"/>
</dbReference>
<sequence length="239" mass="26628">MNLCLWQGSAPALIEHLRCEHNEGCVKLKAQPSGAQQHVPSDGWLGATWLPPQFSWMTNLNFNAVNFEAVVDPQNPEQNVFFRVDSRVDGHMSSTCVRYIGVSPSAASWSNDWFCELTAERCCVVRCSSAELLSRRALWSGPVHSIGHTLSELRDAGEGLFLQSSQVRLLERKYKAGEGDGNSDGSRLYIYLRFFRDAEAAAKLGLPPMNDQEAHAGHVHTTEDLDAQRFRASVLRLEP</sequence>
<protein>
    <submittedName>
        <fullName evidence="1">Uncharacterized protein</fullName>
    </submittedName>
</protein>
<reference evidence="1" key="1">
    <citation type="submission" date="2021-01" db="EMBL/GenBank/DDBJ databases">
        <authorList>
            <person name="Corre E."/>
            <person name="Pelletier E."/>
            <person name="Niang G."/>
            <person name="Scheremetjew M."/>
            <person name="Finn R."/>
            <person name="Kale V."/>
            <person name="Holt S."/>
            <person name="Cochrane G."/>
            <person name="Meng A."/>
            <person name="Brown T."/>
            <person name="Cohen L."/>
        </authorList>
    </citation>
    <scope>NUCLEOTIDE SEQUENCE</scope>
    <source>
        <strain evidence="1">CCMP443</strain>
    </source>
</reference>
<accession>A0A7S0Z4K6</accession>
<organism evidence="1">
    <name type="scientific">Hemiselmis tepida</name>
    <dbReference type="NCBI Taxonomy" id="464990"/>
    <lineage>
        <taxon>Eukaryota</taxon>
        <taxon>Cryptophyceae</taxon>
        <taxon>Cryptomonadales</taxon>
        <taxon>Hemiselmidaceae</taxon>
        <taxon>Hemiselmis</taxon>
    </lineage>
</organism>
<dbReference type="AlphaFoldDB" id="A0A7S0Z4K6"/>
<gene>
    <name evidence="1" type="ORF">HTEP1355_LOCUS21642</name>
</gene>